<reference evidence="1 2" key="2">
    <citation type="submission" date="2018-03" db="EMBL/GenBank/DDBJ databases">
        <authorList>
            <person name="Keele B.F."/>
        </authorList>
    </citation>
    <scope>NUCLEOTIDE SEQUENCE [LARGE SCALE GENOMIC DNA]</scope>
    <source>
        <strain evidence="1 2">CCALA 016</strain>
    </source>
</reference>
<dbReference type="AlphaFoldDB" id="A0A2T1LT47"/>
<accession>A0A2T1LT47</accession>
<dbReference type="RefSeq" id="WP_106458690.1">
    <property type="nucleotide sequence ID" value="NZ_PXOH01000030.1"/>
</dbReference>
<reference evidence="1 2" key="1">
    <citation type="submission" date="2018-03" db="EMBL/GenBank/DDBJ databases">
        <title>The ancient ancestry and fast evolution of plastids.</title>
        <authorList>
            <person name="Moore K.R."/>
            <person name="Magnabosco C."/>
            <person name="Momper L."/>
            <person name="Gold D.A."/>
            <person name="Bosak T."/>
            <person name="Fournier G.P."/>
        </authorList>
    </citation>
    <scope>NUCLEOTIDE SEQUENCE [LARGE SCALE GENOMIC DNA]</scope>
    <source>
        <strain evidence="1 2">CCALA 016</strain>
    </source>
</reference>
<keyword evidence="2" id="KW-1185">Reference proteome</keyword>
<proteinExistence type="predicted"/>
<name>A0A2T1LT47_9CHRO</name>
<dbReference type="Proteomes" id="UP000239001">
    <property type="component" value="Unassembled WGS sequence"/>
</dbReference>
<organism evidence="1 2">
    <name type="scientific">Aphanothece hegewaldii CCALA 016</name>
    <dbReference type="NCBI Taxonomy" id="2107694"/>
    <lineage>
        <taxon>Bacteria</taxon>
        <taxon>Bacillati</taxon>
        <taxon>Cyanobacteriota</taxon>
        <taxon>Cyanophyceae</taxon>
        <taxon>Oscillatoriophycideae</taxon>
        <taxon>Chroococcales</taxon>
        <taxon>Aphanothecaceae</taxon>
        <taxon>Aphanothece</taxon>
    </lineage>
</organism>
<evidence type="ECO:0000313" key="1">
    <source>
        <dbReference type="EMBL" id="PSF33456.1"/>
    </source>
</evidence>
<dbReference type="EMBL" id="PXOH01000030">
    <property type="protein sequence ID" value="PSF33456.1"/>
    <property type="molecule type" value="Genomic_DNA"/>
</dbReference>
<comment type="caution">
    <text evidence="1">The sequence shown here is derived from an EMBL/GenBank/DDBJ whole genome shotgun (WGS) entry which is preliminary data.</text>
</comment>
<evidence type="ECO:0000313" key="2">
    <source>
        <dbReference type="Proteomes" id="UP000239001"/>
    </source>
</evidence>
<protein>
    <submittedName>
        <fullName evidence="1">Uncharacterized protein</fullName>
    </submittedName>
</protein>
<sequence length="128" mass="14750">MGVSEDLSFRLQPSSGTLEYELVRYLKRLPETPKKVILESVKAFWLPIACLESGEFTPAELEKIGKNSLSILKNQADYLETVLGLEDEQYKINQKLYLLLCSFLESGKNEFKKEEDNQELKYSDSVFM</sequence>
<dbReference type="OrthoDB" id="512931at2"/>
<gene>
    <name evidence="1" type="ORF">C7H19_20005</name>
</gene>